<dbReference type="PIRSF" id="PIRSF000521">
    <property type="entry name" value="Transaminase_4ab_Lys_Orn"/>
    <property type="match status" value="1"/>
</dbReference>
<evidence type="ECO:0000313" key="5">
    <source>
        <dbReference type="Proteomes" id="UP000027665"/>
    </source>
</evidence>
<proteinExistence type="inferred from homology"/>
<dbReference type="GO" id="GO:0030170">
    <property type="term" value="F:pyridoxal phosphate binding"/>
    <property type="evidence" value="ECO:0007669"/>
    <property type="project" value="InterPro"/>
</dbReference>
<keyword evidence="4" id="KW-0032">Aminotransferase</keyword>
<dbReference type="PANTHER" id="PTHR43094">
    <property type="entry name" value="AMINOTRANSFERASE"/>
    <property type="match status" value="1"/>
</dbReference>
<keyword evidence="2 3" id="KW-0663">Pyridoxal phosphate</keyword>
<dbReference type="GeneID" id="90983220"/>
<dbReference type="PROSITE" id="PS00600">
    <property type="entry name" value="AA_TRANSFER_CLASS_3"/>
    <property type="match status" value="1"/>
</dbReference>
<dbReference type="eggNOG" id="COG0161">
    <property type="taxonomic scope" value="Bacteria"/>
</dbReference>
<organism evidence="4 5">
    <name type="scientific">Synergistes jonesii</name>
    <dbReference type="NCBI Taxonomy" id="2754"/>
    <lineage>
        <taxon>Bacteria</taxon>
        <taxon>Thermotogati</taxon>
        <taxon>Synergistota</taxon>
        <taxon>Synergistia</taxon>
        <taxon>Synergistales</taxon>
        <taxon>Synergistaceae</taxon>
        <taxon>Synergistes</taxon>
    </lineage>
</organism>
<comment type="similarity">
    <text evidence="1 3">Belongs to the class-III pyridoxal-phosphate-dependent aminotransferase family.</text>
</comment>
<gene>
    <name evidence="4" type="ORF">EH55_02455</name>
</gene>
<dbReference type="Pfam" id="PF00202">
    <property type="entry name" value="Aminotran_3"/>
    <property type="match status" value="1"/>
</dbReference>
<accession>A0A073IS92</accession>
<dbReference type="PANTHER" id="PTHR43094:SF1">
    <property type="entry name" value="AMINOTRANSFERASE CLASS-III"/>
    <property type="match status" value="1"/>
</dbReference>
<dbReference type="InterPro" id="IPR005814">
    <property type="entry name" value="Aminotrans_3"/>
</dbReference>
<dbReference type="Gene3D" id="3.90.1150.10">
    <property type="entry name" value="Aspartate Aminotransferase, domain 1"/>
    <property type="match status" value="1"/>
</dbReference>
<dbReference type="GO" id="GO:0008483">
    <property type="term" value="F:transaminase activity"/>
    <property type="evidence" value="ECO:0007669"/>
    <property type="project" value="UniProtKB-KW"/>
</dbReference>
<dbReference type="STRING" id="2754.EH55_02455"/>
<dbReference type="Gene3D" id="3.40.640.10">
    <property type="entry name" value="Type I PLP-dependent aspartate aminotransferase-like (Major domain)"/>
    <property type="match status" value="1"/>
</dbReference>
<dbReference type="PATRIC" id="fig|2754.20.peg.641"/>
<dbReference type="EMBL" id="JMKI01000021">
    <property type="protein sequence ID" value="KEJ92639.1"/>
    <property type="molecule type" value="Genomic_DNA"/>
</dbReference>
<comment type="caution">
    <text evidence="4">The sequence shown here is derived from an EMBL/GenBank/DDBJ whole genome shotgun (WGS) entry which is preliminary data.</text>
</comment>
<evidence type="ECO:0000256" key="3">
    <source>
        <dbReference type="RuleBase" id="RU003560"/>
    </source>
</evidence>
<evidence type="ECO:0000313" key="4">
    <source>
        <dbReference type="EMBL" id="KEJ92639.1"/>
    </source>
</evidence>
<dbReference type="InterPro" id="IPR015424">
    <property type="entry name" value="PyrdxlP-dep_Trfase"/>
</dbReference>
<keyword evidence="4" id="KW-0808">Transferase</keyword>
<dbReference type="InterPro" id="IPR049704">
    <property type="entry name" value="Aminotrans_3_PPA_site"/>
</dbReference>
<sequence>MHQYLFPRSFKTNYLEADYGDGLYIYDKAGKKYLDGCSGALISNLGHRNKDIIAAVEKQFAKLEFAHPSRWRTDIAEEAAAAVAETAPGDLDNVWFVSGGSEAVETALKLARQYYVERDGEGSGKHVTIGRWNSYHGSTIGTMAVAGSMARRRMFLPLFKESPKIPSTYCYRCHFCKRYPQCGLLCAHALEEMIQIIGPQYISSFIAEPIVGSTAGAVVPPDEYWPMLREICDRYDILLIADEVMTGCGRTGKNFCVDHWNVVPDIIATAKGMAAGYMPTGGIIARNHLIEAIKNGSGAFMHGHTYNGNPMSAAAVAAVFRYMKEHKVVENAAKMGELLGAGLKKIGEGSAIIGEVRGKGLMWGFEVVKDKASKEPFEKKLAAANVVTRACIEEGLIIYPSSGQITGTGGDNFMIGPPLVITEPQVKELLEKLKAGIEKAENAIAK</sequence>
<dbReference type="CDD" id="cd00610">
    <property type="entry name" value="OAT_like"/>
    <property type="match status" value="1"/>
</dbReference>
<dbReference type="InterPro" id="IPR015421">
    <property type="entry name" value="PyrdxlP-dep_Trfase_major"/>
</dbReference>
<dbReference type="AlphaFoldDB" id="A0A073IS92"/>
<evidence type="ECO:0000256" key="1">
    <source>
        <dbReference type="ARBA" id="ARBA00008954"/>
    </source>
</evidence>
<dbReference type="Proteomes" id="UP000027665">
    <property type="component" value="Unassembled WGS sequence"/>
</dbReference>
<protein>
    <submittedName>
        <fullName evidence="4">Aminotransferase class III</fullName>
    </submittedName>
</protein>
<dbReference type="OrthoDB" id="1906at2"/>
<dbReference type="RefSeq" id="WP_037975320.1">
    <property type="nucleotide sequence ID" value="NZ_CAMETI010000021.1"/>
</dbReference>
<reference evidence="4 5" key="1">
    <citation type="submission" date="2014-04" db="EMBL/GenBank/DDBJ databases">
        <title>Draft Genome Sequence of Synergistes jonesii.</title>
        <authorList>
            <person name="Coil D.A."/>
            <person name="Eisen J.A."/>
            <person name="Holland-Moritz H.E."/>
        </authorList>
    </citation>
    <scope>NUCLEOTIDE SEQUENCE [LARGE SCALE GENOMIC DNA]</scope>
    <source>
        <strain evidence="4 5">78-1</strain>
    </source>
</reference>
<name>A0A073IS92_9BACT</name>
<keyword evidence="5" id="KW-1185">Reference proteome</keyword>
<dbReference type="SUPFAM" id="SSF53383">
    <property type="entry name" value="PLP-dependent transferases"/>
    <property type="match status" value="1"/>
</dbReference>
<evidence type="ECO:0000256" key="2">
    <source>
        <dbReference type="ARBA" id="ARBA00022898"/>
    </source>
</evidence>
<dbReference type="InterPro" id="IPR015422">
    <property type="entry name" value="PyrdxlP-dep_Trfase_small"/>
</dbReference>